<name>A0AB73TMA6_ENTFC</name>
<dbReference type="Pfam" id="PF00874">
    <property type="entry name" value="PRD"/>
    <property type="match status" value="1"/>
</dbReference>
<dbReference type="AlphaFoldDB" id="A0AB73TMA6"/>
<feature type="domain" description="PTS EIIA type-4" evidence="2">
    <location>
        <begin position="122"/>
        <end position="247"/>
    </location>
</feature>
<evidence type="ECO:0000313" key="4">
    <source>
        <dbReference type="EMBL" id="PZM53644.1"/>
    </source>
</evidence>
<evidence type="ECO:0000259" key="3">
    <source>
        <dbReference type="PROSITE" id="PS51372"/>
    </source>
</evidence>
<gene>
    <name evidence="4" type="ORF">DKP91_13805</name>
</gene>
<dbReference type="PROSITE" id="PS51372">
    <property type="entry name" value="PRD_2"/>
    <property type="match status" value="1"/>
</dbReference>
<dbReference type="InterPro" id="IPR036662">
    <property type="entry name" value="PTS_EIIA_man-typ_sf"/>
</dbReference>
<evidence type="ECO:0000259" key="2">
    <source>
        <dbReference type="PROSITE" id="PS51096"/>
    </source>
</evidence>
<dbReference type="GO" id="GO:0016740">
    <property type="term" value="F:transferase activity"/>
    <property type="evidence" value="ECO:0007669"/>
    <property type="project" value="UniProtKB-KW"/>
</dbReference>
<evidence type="ECO:0000313" key="5">
    <source>
        <dbReference type="Proteomes" id="UP000249070"/>
    </source>
</evidence>
<dbReference type="Proteomes" id="UP000249070">
    <property type="component" value="Unassembled WGS sequence"/>
</dbReference>
<dbReference type="Pfam" id="PF03610">
    <property type="entry name" value="EIIA-man"/>
    <property type="match status" value="1"/>
</dbReference>
<dbReference type="InterPro" id="IPR036634">
    <property type="entry name" value="PRD_sf"/>
</dbReference>
<keyword evidence="1" id="KW-0808">Transferase</keyword>
<protein>
    <recommendedName>
        <fullName evidence="6">PRD domain-containing protein</fullName>
    </recommendedName>
</protein>
<comment type="caution">
    <text evidence="4">The sequence shown here is derived from an EMBL/GenBank/DDBJ whole genome shotgun (WGS) entry which is preliminary data.</text>
</comment>
<dbReference type="Gene3D" id="1.10.1790.10">
    <property type="entry name" value="PRD domain"/>
    <property type="match status" value="1"/>
</dbReference>
<dbReference type="InterPro" id="IPR011608">
    <property type="entry name" value="PRD"/>
</dbReference>
<evidence type="ECO:0008006" key="6">
    <source>
        <dbReference type="Google" id="ProtNLM"/>
    </source>
</evidence>
<organism evidence="4 5">
    <name type="scientific">Enterococcus faecium</name>
    <name type="common">Streptococcus faecium</name>
    <dbReference type="NCBI Taxonomy" id="1352"/>
    <lineage>
        <taxon>Bacteria</taxon>
        <taxon>Bacillati</taxon>
        <taxon>Bacillota</taxon>
        <taxon>Bacilli</taxon>
        <taxon>Lactobacillales</taxon>
        <taxon>Enterococcaceae</taxon>
        <taxon>Enterococcus</taxon>
    </lineage>
</organism>
<sequence>MAEFNDRFIYQKNSEVLVKYYLPEIQNIVQKISPSLFVHLSGNTVQAIATYLAIRDQWGYGKENASANEIEKLYENLKCNYLTDLNVFLLIFENALDTTLTIWDKLYISLCVISETGNEAKDINAIILAHGYATASSIANVANRLVNQFVIDSIDMPLDISFSEVIDRLLHYIEYRKSKDGLVIFVDMGSLAQIKTEIEQVIEVPTMIINNVTTEMAIETAQLIQSTSDIQKVVKKLPYSQFEKQVLYPIKIRKRTIVVSCNTGLGTSIKIKEMMENNLSKDLGIEFLPYENETLRDTQQLEFLIKTKDIIAIIGTDDPRVSNIPYISLEELFDGEIGKLYKVLLRVYGKEIAEAINQNIVKNSSLNRLIDSLTILDAEKVVNQIEESLKDYQMRVGKTLSSLSKINLYVHISCMIERLIRNQGVSSYPAIDQFLKRYETEVASIQKALSKIEKLYNIKIPMEEIAYVCNIIVSY</sequence>
<dbReference type="PROSITE" id="PS51096">
    <property type="entry name" value="PTS_EIIA_TYPE_4"/>
    <property type="match status" value="1"/>
</dbReference>
<dbReference type="InterPro" id="IPR004701">
    <property type="entry name" value="PTS_EIIA_man-typ"/>
</dbReference>
<evidence type="ECO:0000256" key="1">
    <source>
        <dbReference type="ARBA" id="ARBA00022679"/>
    </source>
</evidence>
<accession>A0AB73TMA6</accession>
<dbReference type="GO" id="GO:0006355">
    <property type="term" value="P:regulation of DNA-templated transcription"/>
    <property type="evidence" value="ECO:0007669"/>
    <property type="project" value="InterPro"/>
</dbReference>
<dbReference type="GO" id="GO:0016020">
    <property type="term" value="C:membrane"/>
    <property type="evidence" value="ECO:0007669"/>
    <property type="project" value="InterPro"/>
</dbReference>
<dbReference type="GO" id="GO:0009401">
    <property type="term" value="P:phosphoenolpyruvate-dependent sugar phosphotransferase system"/>
    <property type="evidence" value="ECO:0007669"/>
    <property type="project" value="InterPro"/>
</dbReference>
<dbReference type="Gene3D" id="3.40.50.510">
    <property type="entry name" value="Phosphotransferase system, mannose-type IIA component"/>
    <property type="match status" value="1"/>
</dbReference>
<feature type="domain" description="PRD" evidence="3">
    <location>
        <begin position="369"/>
        <end position="475"/>
    </location>
</feature>
<proteinExistence type="predicted"/>
<dbReference type="SUPFAM" id="SSF63520">
    <property type="entry name" value="PTS-regulatory domain, PRD"/>
    <property type="match status" value="1"/>
</dbReference>
<dbReference type="SUPFAM" id="SSF53062">
    <property type="entry name" value="PTS system fructose IIA component-like"/>
    <property type="match status" value="1"/>
</dbReference>
<reference evidence="4 5" key="1">
    <citation type="submission" date="2018-05" db="EMBL/GenBank/DDBJ databases">
        <title>Vancomycin-resistant Enterococcus faecium strain from Chelyabinsk, Russia.</title>
        <authorList>
            <person name="Gostev V."/>
            <person name="Goncharov A."/>
            <person name="Kolodzhieva V."/>
            <person name="Suvorov A."/>
            <person name="Sidorenko S."/>
            <person name="Zueva L."/>
        </authorList>
    </citation>
    <scope>NUCLEOTIDE SEQUENCE [LARGE SCALE GENOMIC DNA]</scope>
    <source>
        <strain evidence="4 5">20</strain>
    </source>
</reference>
<dbReference type="EMBL" id="QHGU01000111">
    <property type="protein sequence ID" value="PZM53644.1"/>
    <property type="molecule type" value="Genomic_DNA"/>
</dbReference>